<feature type="transmembrane region" description="Helical" evidence="1">
    <location>
        <begin position="63"/>
        <end position="80"/>
    </location>
</feature>
<evidence type="ECO:0008006" key="4">
    <source>
        <dbReference type="Google" id="ProtNLM"/>
    </source>
</evidence>
<name>A0ABX8RDB4_9CLOT</name>
<dbReference type="Proteomes" id="UP000886818">
    <property type="component" value="Chromosome"/>
</dbReference>
<accession>A0ABX8RDB4</accession>
<keyword evidence="1" id="KW-0812">Transmembrane</keyword>
<evidence type="ECO:0000313" key="3">
    <source>
        <dbReference type="Proteomes" id="UP000886818"/>
    </source>
</evidence>
<gene>
    <name evidence="2" type="ORF">KVH43_00070</name>
</gene>
<dbReference type="RefSeq" id="WP_218282973.1">
    <property type="nucleotide sequence ID" value="NZ_CP078093.1"/>
</dbReference>
<keyword evidence="1" id="KW-1133">Transmembrane helix</keyword>
<keyword evidence="1" id="KW-0472">Membrane</keyword>
<evidence type="ECO:0000256" key="1">
    <source>
        <dbReference type="SAM" id="Phobius"/>
    </source>
</evidence>
<sequence>MSLPRETFDKAVNKIIDSAKYMHLKEKQNILKEFFEKLLNLLDKVFTKENTHKSICTDTTQNAFIIIVILLIVVLIFYLIKQNKYTDIKKKVIYGETIDEETTYDSLYKKAIKCEEQENYKDAIRLYFIGILVMMNEKSLCFLDDSKTNDEMIKVLRGKGFSGVNLFKSIGDYFQYIWYGNKKIDSERFTMYKEQINNLFMEVKNYHEKA</sequence>
<protein>
    <recommendedName>
        <fullName evidence="4">DUF4129 domain-containing protein</fullName>
    </recommendedName>
</protein>
<organism evidence="2 3">
    <name type="scientific">Crassaminicella indica</name>
    <dbReference type="NCBI Taxonomy" id="2855394"/>
    <lineage>
        <taxon>Bacteria</taxon>
        <taxon>Bacillati</taxon>
        <taxon>Bacillota</taxon>
        <taxon>Clostridia</taxon>
        <taxon>Eubacteriales</taxon>
        <taxon>Clostridiaceae</taxon>
        <taxon>Crassaminicella</taxon>
    </lineage>
</organism>
<reference evidence="2" key="1">
    <citation type="submission" date="2021-07" db="EMBL/GenBank/DDBJ databases">
        <title>Complete genome sequence of Crassaminicella sp. 143-21, isolated from a deep-sea hydrothermal vent.</title>
        <authorList>
            <person name="Li X."/>
        </authorList>
    </citation>
    <scope>NUCLEOTIDE SEQUENCE</scope>
    <source>
        <strain evidence="2">143-21</strain>
    </source>
</reference>
<evidence type="ECO:0000313" key="2">
    <source>
        <dbReference type="EMBL" id="QXM06277.1"/>
    </source>
</evidence>
<dbReference type="EMBL" id="CP078093">
    <property type="protein sequence ID" value="QXM06277.1"/>
    <property type="molecule type" value="Genomic_DNA"/>
</dbReference>
<keyword evidence="3" id="KW-1185">Reference proteome</keyword>
<proteinExistence type="predicted"/>